<protein>
    <submittedName>
        <fullName evidence="3">Uncharacterized protein</fullName>
    </submittedName>
</protein>
<keyword evidence="2" id="KW-0732">Signal</keyword>
<sequence>MPTWPTPSYMLLWLSDAIVSVPETHTPPRENDGKYQGRPGQNRYRRPVDTREACRTQARWRTRQQGALRSPLSLAVHDIHHSGAHGHLKSRARARSQRYARTFLEERRIAQSRPCAVTRWVTMHDRTLARIHFKRLKPALHAARTRGRAHTFHDSRHNQSHLTFKIPPPGLVLPPAHKGIDTTAQRTRLCSHMLKCVSPHNTLCLDDDAPHPPAFKLPS</sequence>
<feature type="chain" id="PRO_5002265560" evidence="2">
    <location>
        <begin position="21"/>
        <end position="219"/>
    </location>
</feature>
<gene>
    <name evidence="3" type="ORF">HYPSUDRAFT_204647</name>
</gene>
<evidence type="ECO:0000313" key="3">
    <source>
        <dbReference type="EMBL" id="KJA19431.1"/>
    </source>
</evidence>
<proteinExistence type="predicted"/>
<dbReference type="EMBL" id="KN817578">
    <property type="protein sequence ID" value="KJA19431.1"/>
    <property type="molecule type" value="Genomic_DNA"/>
</dbReference>
<dbReference type="AlphaFoldDB" id="A0A0D2NRW3"/>
<evidence type="ECO:0000313" key="4">
    <source>
        <dbReference type="Proteomes" id="UP000054270"/>
    </source>
</evidence>
<feature type="signal peptide" evidence="2">
    <location>
        <begin position="1"/>
        <end position="20"/>
    </location>
</feature>
<dbReference type="Proteomes" id="UP000054270">
    <property type="component" value="Unassembled WGS sequence"/>
</dbReference>
<evidence type="ECO:0000256" key="2">
    <source>
        <dbReference type="SAM" id="SignalP"/>
    </source>
</evidence>
<name>A0A0D2NRW3_HYPSF</name>
<feature type="compositionally biased region" description="Basic and acidic residues" evidence="1">
    <location>
        <begin position="26"/>
        <end position="35"/>
    </location>
</feature>
<keyword evidence="4" id="KW-1185">Reference proteome</keyword>
<accession>A0A0D2NRW3</accession>
<reference evidence="4" key="1">
    <citation type="submission" date="2014-04" db="EMBL/GenBank/DDBJ databases">
        <title>Evolutionary Origins and Diversification of the Mycorrhizal Mutualists.</title>
        <authorList>
            <consortium name="DOE Joint Genome Institute"/>
            <consortium name="Mycorrhizal Genomics Consortium"/>
            <person name="Kohler A."/>
            <person name="Kuo A."/>
            <person name="Nagy L.G."/>
            <person name="Floudas D."/>
            <person name="Copeland A."/>
            <person name="Barry K.W."/>
            <person name="Cichocki N."/>
            <person name="Veneault-Fourrey C."/>
            <person name="LaButti K."/>
            <person name="Lindquist E.A."/>
            <person name="Lipzen A."/>
            <person name="Lundell T."/>
            <person name="Morin E."/>
            <person name="Murat C."/>
            <person name="Riley R."/>
            <person name="Ohm R."/>
            <person name="Sun H."/>
            <person name="Tunlid A."/>
            <person name="Henrissat B."/>
            <person name="Grigoriev I.V."/>
            <person name="Hibbett D.S."/>
            <person name="Martin F."/>
        </authorList>
    </citation>
    <scope>NUCLEOTIDE SEQUENCE [LARGE SCALE GENOMIC DNA]</scope>
    <source>
        <strain evidence="4">FD-334 SS-4</strain>
    </source>
</reference>
<evidence type="ECO:0000256" key="1">
    <source>
        <dbReference type="SAM" id="MobiDB-lite"/>
    </source>
</evidence>
<feature type="region of interest" description="Disordered" evidence="1">
    <location>
        <begin position="23"/>
        <end position="47"/>
    </location>
</feature>
<organism evidence="3 4">
    <name type="scientific">Hypholoma sublateritium (strain FD-334 SS-4)</name>
    <dbReference type="NCBI Taxonomy" id="945553"/>
    <lineage>
        <taxon>Eukaryota</taxon>
        <taxon>Fungi</taxon>
        <taxon>Dikarya</taxon>
        <taxon>Basidiomycota</taxon>
        <taxon>Agaricomycotina</taxon>
        <taxon>Agaricomycetes</taxon>
        <taxon>Agaricomycetidae</taxon>
        <taxon>Agaricales</taxon>
        <taxon>Agaricineae</taxon>
        <taxon>Strophariaceae</taxon>
        <taxon>Hypholoma</taxon>
    </lineage>
</organism>